<proteinExistence type="predicted"/>
<name>X1DS84_9ZZZZ</name>
<dbReference type="AlphaFoldDB" id="X1DS84"/>
<reference evidence="1" key="1">
    <citation type="journal article" date="2014" name="Front. Microbiol.">
        <title>High frequency of phylogenetically diverse reductive dehalogenase-homologous genes in deep subseafloor sedimentary metagenomes.</title>
        <authorList>
            <person name="Kawai M."/>
            <person name="Futagami T."/>
            <person name="Toyoda A."/>
            <person name="Takaki Y."/>
            <person name="Nishi S."/>
            <person name="Hori S."/>
            <person name="Arai W."/>
            <person name="Tsubouchi T."/>
            <person name="Morono Y."/>
            <person name="Uchiyama I."/>
            <person name="Ito T."/>
            <person name="Fujiyama A."/>
            <person name="Inagaki F."/>
            <person name="Takami H."/>
        </authorList>
    </citation>
    <scope>NUCLEOTIDE SEQUENCE</scope>
    <source>
        <strain evidence="1">Expedition CK06-06</strain>
    </source>
</reference>
<comment type="caution">
    <text evidence="1">The sequence shown here is derived from an EMBL/GenBank/DDBJ whole genome shotgun (WGS) entry which is preliminary data.</text>
</comment>
<dbReference type="EMBL" id="BART01039842">
    <property type="protein sequence ID" value="GAH23876.1"/>
    <property type="molecule type" value="Genomic_DNA"/>
</dbReference>
<gene>
    <name evidence="1" type="ORF">S01H4_65236</name>
</gene>
<sequence>MSDIDLTPTQGMIEEAEKALEWRKEFGRGGTDVGVGT</sequence>
<accession>X1DS84</accession>
<organism evidence="1">
    <name type="scientific">marine sediment metagenome</name>
    <dbReference type="NCBI Taxonomy" id="412755"/>
    <lineage>
        <taxon>unclassified sequences</taxon>
        <taxon>metagenomes</taxon>
        <taxon>ecological metagenomes</taxon>
    </lineage>
</organism>
<evidence type="ECO:0000313" key="1">
    <source>
        <dbReference type="EMBL" id="GAH23876.1"/>
    </source>
</evidence>
<protein>
    <submittedName>
        <fullName evidence="1">Uncharacterized protein</fullName>
    </submittedName>
</protein>
<feature type="non-terminal residue" evidence="1">
    <location>
        <position position="37"/>
    </location>
</feature>